<dbReference type="EC" id="2.7.1.15" evidence="5"/>
<name>A0A4P8IIL8_9FIRM</name>
<evidence type="ECO:0000256" key="1">
    <source>
        <dbReference type="ARBA" id="ARBA00010688"/>
    </source>
</evidence>
<dbReference type="GO" id="GO:0004747">
    <property type="term" value="F:ribokinase activity"/>
    <property type="evidence" value="ECO:0007669"/>
    <property type="project" value="UniProtKB-EC"/>
</dbReference>
<keyword evidence="3 5" id="KW-0418">Kinase</keyword>
<protein>
    <submittedName>
        <fullName evidence="5">Ribokinase</fullName>
        <ecNumber evidence="5">2.7.1.15</ecNumber>
    </submittedName>
</protein>
<reference evidence="5 6" key="1">
    <citation type="submission" date="2019-05" db="EMBL/GenBank/DDBJ databases">
        <title>Complete genome sequencing of Anaerostipes rhamnosivorans.</title>
        <authorList>
            <person name="Bui T.P.N."/>
            <person name="de Vos W.M."/>
        </authorList>
    </citation>
    <scope>NUCLEOTIDE SEQUENCE [LARGE SCALE GENOMIC DNA]</scope>
    <source>
        <strain evidence="5 6">1y2</strain>
    </source>
</reference>
<dbReference type="InterPro" id="IPR029056">
    <property type="entry name" value="Ribokinase-like"/>
</dbReference>
<evidence type="ECO:0000313" key="6">
    <source>
        <dbReference type="Proteomes" id="UP000298653"/>
    </source>
</evidence>
<dbReference type="EMBL" id="CP040058">
    <property type="protein sequence ID" value="QCP36735.1"/>
    <property type="molecule type" value="Genomic_DNA"/>
</dbReference>
<dbReference type="SUPFAM" id="SSF53613">
    <property type="entry name" value="Ribokinase-like"/>
    <property type="match status" value="1"/>
</dbReference>
<dbReference type="InterPro" id="IPR050306">
    <property type="entry name" value="PfkB_Carbo_kinase"/>
</dbReference>
<dbReference type="PANTHER" id="PTHR43085">
    <property type="entry name" value="HEXOKINASE FAMILY MEMBER"/>
    <property type="match status" value="1"/>
</dbReference>
<evidence type="ECO:0000256" key="3">
    <source>
        <dbReference type="ARBA" id="ARBA00022777"/>
    </source>
</evidence>
<dbReference type="InterPro" id="IPR011611">
    <property type="entry name" value="PfkB_dom"/>
</dbReference>
<dbReference type="RefSeq" id="WP_137329913.1">
    <property type="nucleotide sequence ID" value="NZ_CP040058.1"/>
</dbReference>
<dbReference type="AlphaFoldDB" id="A0A4P8IIL8"/>
<dbReference type="OrthoDB" id="9813569at2"/>
<dbReference type="Pfam" id="PF00294">
    <property type="entry name" value="PfkB"/>
    <property type="match status" value="1"/>
</dbReference>
<feature type="domain" description="Carbohydrate kinase PfkB" evidence="4">
    <location>
        <begin position="33"/>
        <end position="342"/>
    </location>
</feature>
<sequence length="365" mass="40078">MKKVVVAGCLCLDITPEFYNSKDGEKKSAAQWFLPGKLMQVGEASIHTGGAVANTGLAFRRFGADVSLMGKVGDDAFGKLVLNLLDQYGGSRGVAVSGDCSTAYTVVLAPPGIDRIFFHNAGANDVFGLEDLDFGEIAQADLFHLGYPTIMRRMFEHPEELLEIYGRVKELGVKTSLDLTAIEEDSDAAKADWPSLFQKLLPMVDYFVPSAEEICFLIDRDMYNQWTERAAGGDLTEILDIEKDIRPLAERLLTWGAGAVLIKCGIKGLYLKTGQNRELPEDWKELELFEPSYRADRVRSATGAGDVSIAAFLTGLLEGKEPRRCLSLAAAAGACCVTEFDSLSGLLTMEEMEEKIDRGWEKYTQ</sequence>
<keyword evidence="6" id="KW-1185">Reference proteome</keyword>
<keyword evidence="2 5" id="KW-0808">Transferase</keyword>
<evidence type="ECO:0000259" key="4">
    <source>
        <dbReference type="Pfam" id="PF00294"/>
    </source>
</evidence>
<accession>A0A4P8IIL8</accession>
<dbReference type="Gene3D" id="3.40.1190.20">
    <property type="match status" value="1"/>
</dbReference>
<organism evidence="5 6">
    <name type="scientific">Anaerostipes rhamnosivorans</name>
    <dbReference type="NCBI Taxonomy" id="1229621"/>
    <lineage>
        <taxon>Bacteria</taxon>
        <taxon>Bacillati</taxon>
        <taxon>Bacillota</taxon>
        <taxon>Clostridia</taxon>
        <taxon>Lachnospirales</taxon>
        <taxon>Lachnospiraceae</taxon>
        <taxon>Anaerostipes</taxon>
    </lineage>
</organism>
<dbReference type="KEGG" id="arf:AR1Y2_3281"/>
<evidence type="ECO:0000313" key="5">
    <source>
        <dbReference type="EMBL" id="QCP36735.1"/>
    </source>
</evidence>
<evidence type="ECO:0000256" key="2">
    <source>
        <dbReference type="ARBA" id="ARBA00022679"/>
    </source>
</evidence>
<gene>
    <name evidence="5" type="ORF">AR1Y2_3281</name>
</gene>
<dbReference type="PANTHER" id="PTHR43085:SF57">
    <property type="entry name" value="CARBOHYDRATE KINASE PFKB DOMAIN-CONTAINING PROTEIN"/>
    <property type="match status" value="1"/>
</dbReference>
<comment type="similarity">
    <text evidence="1">Belongs to the carbohydrate kinase PfkB family.</text>
</comment>
<proteinExistence type="inferred from homology"/>
<dbReference type="Proteomes" id="UP000298653">
    <property type="component" value="Chromosome"/>
</dbReference>